<dbReference type="InterPro" id="IPR006976">
    <property type="entry name" value="VanZ-like"/>
</dbReference>
<evidence type="ECO:0000259" key="2">
    <source>
        <dbReference type="Pfam" id="PF04892"/>
    </source>
</evidence>
<dbReference type="NCBIfam" id="NF037970">
    <property type="entry name" value="vanZ_1"/>
    <property type="match status" value="1"/>
</dbReference>
<protein>
    <submittedName>
        <fullName evidence="3">VanZ family protein</fullName>
    </submittedName>
</protein>
<dbReference type="EMBL" id="JAAFGW010000171">
    <property type="protein sequence ID" value="NDP48860.1"/>
    <property type="molecule type" value="Genomic_DNA"/>
</dbReference>
<organism evidence="3 4">
    <name type="scientific">Sulfuriferula multivorans</name>
    <dbReference type="NCBI Taxonomy" id="1559896"/>
    <lineage>
        <taxon>Bacteria</taxon>
        <taxon>Pseudomonadati</taxon>
        <taxon>Pseudomonadota</taxon>
        <taxon>Betaproteobacteria</taxon>
        <taxon>Nitrosomonadales</taxon>
        <taxon>Sulfuricellaceae</taxon>
        <taxon>Sulfuriferula</taxon>
    </lineage>
</organism>
<feature type="domain" description="VanZ-like" evidence="2">
    <location>
        <begin position="34"/>
        <end position="105"/>
    </location>
</feature>
<comment type="caution">
    <text evidence="3">The sequence shown here is derived from an EMBL/GenBank/DDBJ whole genome shotgun (WGS) entry which is preliminary data.</text>
</comment>
<keyword evidence="1" id="KW-0812">Transmembrane</keyword>
<evidence type="ECO:0000256" key="1">
    <source>
        <dbReference type="SAM" id="Phobius"/>
    </source>
</evidence>
<feature type="transmembrane region" description="Helical" evidence="1">
    <location>
        <begin position="61"/>
        <end position="78"/>
    </location>
</feature>
<keyword evidence="1" id="KW-0472">Membrane</keyword>
<sequence length="121" mass="13550">MWARLWLFGGWFGIIITLVLSLMPPTLGNDDTHLDKAVHLLGYALLMFWWAQRVTQRRWKLALAVVVFGIAIELLQGLTPDRLPDPLDALANTGGVLLGWLAARLSPNLINRFAALFAVHH</sequence>
<keyword evidence="1" id="KW-1133">Transmembrane helix</keyword>
<gene>
    <name evidence="3" type="ORF">GZ085_10850</name>
</gene>
<feature type="transmembrane region" description="Helical" evidence="1">
    <location>
        <begin position="37"/>
        <end position="54"/>
    </location>
</feature>
<evidence type="ECO:0000313" key="3">
    <source>
        <dbReference type="EMBL" id="NDP48860.1"/>
    </source>
</evidence>
<name>A0A7C9T9Z0_9PROT</name>
<dbReference type="AlphaFoldDB" id="A0A7C9T9Z0"/>
<reference evidence="3 4" key="1">
    <citation type="submission" date="2019-09" db="EMBL/GenBank/DDBJ databases">
        <title>H2 Metabolism Revealed by Metagenomic Analysis in Subglacial Sediment of East Antarctica.</title>
        <authorList>
            <person name="Yang Z."/>
            <person name="Zhang Y."/>
            <person name="Lv Y."/>
            <person name="Yan W."/>
            <person name="Xiao X."/>
            <person name="Sun B."/>
            <person name="Ma H."/>
        </authorList>
    </citation>
    <scope>NUCLEOTIDE SEQUENCE [LARGE SCALE GENOMIC DNA]</scope>
    <source>
        <strain evidence="3">Bin2_2</strain>
    </source>
</reference>
<proteinExistence type="predicted"/>
<evidence type="ECO:0000313" key="4">
    <source>
        <dbReference type="Proteomes" id="UP000483432"/>
    </source>
</evidence>
<dbReference type="Pfam" id="PF04892">
    <property type="entry name" value="VanZ"/>
    <property type="match status" value="1"/>
</dbReference>
<dbReference type="PANTHER" id="PTHR28008">
    <property type="entry name" value="DOMAIN PROTEIN, PUTATIVE (AFU_ORTHOLOGUE AFUA_3G10980)-RELATED"/>
    <property type="match status" value="1"/>
</dbReference>
<dbReference type="Proteomes" id="UP000483432">
    <property type="component" value="Unassembled WGS sequence"/>
</dbReference>
<accession>A0A7C9T9Z0</accession>
<dbReference type="PANTHER" id="PTHR28008:SF1">
    <property type="entry name" value="DOMAIN PROTEIN, PUTATIVE (AFU_ORTHOLOGUE AFUA_3G10980)-RELATED"/>
    <property type="match status" value="1"/>
</dbReference>